<dbReference type="PROSITE" id="PS01081">
    <property type="entry name" value="HTH_TETR_1"/>
    <property type="match status" value="1"/>
</dbReference>
<evidence type="ECO:0000313" key="5">
    <source>
        <dbReference type="Proteomes" id="UP001175097"/>
    </source>
</evidence>
<dbReference type="PRINTS" id="PR00455">
    <property type="entry name" value="HTHTETR"/>
</dbReference>
<evidence type="ECO:0000256" key="1">
    <source>
        <dbReference type="ARBA" id="ARBA00023125"/>
    </source>
</evidence>
<keyword evidence="1 2" id="KW-0238">DNA-binding</keyword>
<dbReference type="Pfam" id="PF17934">
    <property type="entry name" value="TetR_C_26"/>
    <property type="match status" value="1"/>
</dbReference>
<dbReference type="Proteomes" id="UP001175097">
    <property type="component" value="Unassembled WGS sequence"/>
</dbReference>
<dbReference type="InterPro" id="IPR009057">
    <property type="entry name" value="Homeodomain-like_sf"/>
</dbReference>
<accession>A0ABT8JN69</accession>
<feature type="domain" description="HTH tetR-type" evidence="3">
    <location>
        <begin position="1"/>
        <end position="61"/>
    </location>
</feature>
<organism evidence="4 5">
    <name type="scientific">Sporosarcina highlanderae</name>
    <dbReference type="NCBI Taxonomy" id="3035916"/>
    <lineage>
        <taxon>Bacteria</taxon>
        <taxon>Bacillati</taxon>
        <taxon>Bacillota</taxon>
        <taxon>Bacilli</taxon>
        <taxon>Bacillales</taxon>
        <taxon>Caryophanaceae</taxon>
        <taxon>Sporosarcina</taxon>
    </lineage>
</organism>
<evidence type="ECO:0000259" key="3">
    <source>
        <dbReference type="PROSITE" id="PS50977"/>
    </source>
</evidence>
<dbReference type="SUPFAM" id="SSF46689">
    <property type="entry name" value="Homeodomain-like"/>
    <property type="match status" value="1"/>
</dbReference>
<dbReference type="PANTHER" id="PTHR43479">
    <property type="entry name" value="ACREF/ENVCD OPERON REPRESSOR-RELATED"/>
    <property type="match status" value="1"/>
</dbReference>
<dbReference type="Pfam" id="PF00440">
    <property type="entry name" value="TetR_N"/>
    <property type="match status" value="1"/>
</dbReference>
<dbReference type="SUPFAM" id="SSF48498">
    <property type="entry name" value="Tetracyclin repressor-like, C-terminal domain"/>
    <property type="match status" value="1"/>
</dbReference>
<dbReference type="InterPro" id="IPR023772">
    <property type="entry name" value="DNA-bd_HTH_TetR-type_CS"/>
</dbReference>
<gene>
    <name evidence="4" type="ORF">P5G49_03270</name>
</gene>
<dbReference type="InterPro" id="IPR041603">
    <property type="entry name" value="YvdT_C"/>
</dbReference>
<dbReference type="InterPro" id="IPR036271">
    <property type="entry name" value="Tet_transcr_reg_TetR-rel_C_sf"/>
</dbReference>
<sequence>MDKRERIIQAAIDVFSDKGIEKATISEIVKKAGIAQGTFYLYFNSKLAVMPDIAELMVRKILEGLTSEVKDGPIDQQIGDIIHVIFKITNEYKVLTKLIYTGLTQTQYVGSWEEIYAPLYNWVENLLQRGKEAQAINSDVNTKFTAKIIIGSVESVAEQVYLYDHLDEDSIIRYKNELHKFVANAIGAYR</sequence>
<proteinExistence type="predicted"/>
<comment type="caution">
    <text evidence="4">The sequence shown here is derived from an EMBL/GenBank/DDBJ whole genome shotgun (WGS) entry which is preliminary data.</text>
</comment>
<feature type="DNA-binding region" description="H-T-H motif" evidence="2">
    <location>
        <begin position="24"/>
        <end position="43"/>
    </location>
</feature>
<dbReference type="Gene3D" id="1.10.357.10">
    <property type="entry name" value="Tetracycline Repressor, domain 2"/>
    <property type="match status" value="1"/>
</dbReference>
<reference evidence="4" key="1">
    <citation type="submission" date="2023-03" db="EMBL/GenBank/DDBJ databases">
        <title>MT1 and MT2 Draft Genomes of Novel Species.</title>
        <authorList>
            <person name="Venkateswaran K."/>
        </authorList>
    </citation>
    <scope>NUCLEOTIDE SEQUENCE</scope>
    <source>
        <strain evidence="4">F6_3S_P_2</strain>
    </source>
</reference>
<dbReference type="EMBL" id="JAROCC010000002">
    <property type="protein sequence ID" value="MDN4606492.1"/>
    <property type="molecule type" value="Genomic_DNA"/>
</dbReference>
<keyword evidence="5" id="KW-1185">Reference proteome</keyword>
<protein>
    <submittedName>
        <fullName evidence="4">TetR family transcriptional regulator</fullName>
    </submittedName>
</protein>
<dbReference type="InterPro" id="IPR050624">
    <property type="entry name" value="HTH-type_Tx_Regulator"/>
</dbReference>
<dbReference type="PROSITE" id="PS50977">
    <property type="entry name" value="HTH_TETR_2"/>
    <property type="match status" value="1"/>
</dbReference>
<dbReference type="InterPro" id="IPR001647">
    <property type="entry name" value="HTH_TetR"/>
</dbReference>
<dbReference type="RefSeq" id="WP_301242039.1">
    <property type="nucleotide sequence ID" value="NZ_JAROCC010000002.1"/>
</dbReference>
<name>A0ABT8JN69_9BACL</name>
<evidence type="ECO:0000256" key="2">
    <source>
        <dbReference type="PROSITE-ProRule" id="PRU00335"/>
    </source>
</evidence>
<evidence type="ECO:0000313" key="4">
    <source>
        <dbReference type="EMBL" id="MDN4606492.1"/>
    </source>
</evidence>
<dbReference type="PANTHER" id="PTHR43479:SF8">
    <property type="entry name" value="TRANSCRIPTIONAL REGULATOR, TETR FAMILY"/>
    <property type="match status" value="1"/>
</dbReference>